<evidence type="ECO:0000256" key="12">
    <source>
        <dbReference type="RuleBase" id="RU003357"/>
    </source>
</evidence>
<dbReference type="InterPro" id="IPR000531">
    <property type="entry name" value="Beta-barrel_TonB"/>
</dbReference>
<evidence type="ECO:0000256" key="10">
    <source>
        <dbReference type="ARBA" id="ARBA00023237"/>
    </source>
</evidence>
<keyword evidence="10 11" id="KW-0998">Cell outer membrane</keyword>
<comment type="similarity">
    <text evidence="11 12">Belongs to the TonB-dependent receptor family.</text>
</comment>
<keyword evidence="9 11" id="KW-0472">Membrane</keyword>
<evidence type="ECO:0000256" key="3">
    <source>
        <dbReference type="ARBA" id="ARBA00022452"/>
    </source>
</evidence>
<evidence type="ECO:0000256" key="9">
    <source>
        <dbReference type="ARBA" id="ARBA00023136"/>
    </source>
</evidence>
<keyword evidence="7" id="KW-0406">Ion transport</keyword>
<organism evidence="16 17">
    <name type="scientific">Edaphosphingomonas haloaromaticamans</name>
    <dbReference type="NCBI Taxonomy" id="653954"/>
    <lineage>
        <taxon>Bacteria</taxon>
        <taxon>Pseudomonadati</taxon>
        <taxon>Pseudomonadota</taxon>
        <taxon>Alphaproteobacteria</taxon>
        <taxon>Sphingomonadales</taxon>
        <taxon>Rhizorhabdaceae</taxon>
        <taxon>Edaphosphingomonas</taxon>
    </lineage>
</organism>
<evidence type="ECO:0000259" key="14">
    <source>
        <dbReference type="Pfam" id="PF00593"/>
    </source>
</evidence>
<evidence type="ECO:0000256" key="5">
    <source>
        <dbReference type="ARBA" id="ARBA00022692"/>
    </source>
</evidence>
<dbReference type="InterPro" id="IPR012910">
    <property type="entry name" value="Plug_dom"/>
</dbReference>
<feature type="chain" id="PRO_5012096868" evidence="13">
    <location>
        <begin position="33"/>
        <end position="785"/>
    </location>
</feature>
<keyword evidence="16" id="KW-0675">Receptor</keyword>
<evidence type="ECO:0000256" key="13">
    <source>
        <dbReference type="SAM" id="SignalP"/>
    </source>
</evidence>
<evidence type="ECO:0000256" key="1">
    <source>
        <dbReference type="ARBA" id="ARBA00004571"/>
    </source>
</evidence>
<dbReference type="RefSeq" id="WP_084652970.1">
    <property type="nucleotide sequence ID" value="NZ_MIPT01000001.1"/>
</dbReference>
<evidence type="ECO:0000256" key="6">
    <source>
        <dbReference type="ARBA" id="ARBA00023004"/>
    </source>
</evidence>
<keyword evidence="3 11" id="KW-1134">Transmembrane beta strand</keyword>
<feature type="domain" description="TonB-dependent receptor plug" evidence="15">
    <location>
        <begin position="67"/>
        <end position="175"/>
    </location>
</feature>
<dbReference type="SUPFAM" id="SSF56935">
    <property type="entry name" value="Porins"/>
    <property type="match status" value="1"/>
</dbReference>
<keyword evidence="5 11" id="KW-0812">Transmembrane</keyword>
<dbReference type="PROSITE" id="PS52016">
    <property type="entry name" value="TONB_DEPENDENT_REC_3"/>
    <property type="match status" value="1"/>
</dbReference>
<accession>A0A1S1HB34</accession>
<evidence type="ECO:0000256" key="11">
    <source>
        <dbReference type="PROSITE-ProRule" id="PRU01360"/>
    </source>
</evidence>
<dbReference type="Proteomes" id="UP000179467">
    <property type="component" value="Unassembled WGS sequence"/>
</dbReference>
<dbReference type="InterPro" id="IPR039426">
    <property type="entry name" value="TonB-dep_rcpt-like"/>
</dbReference>
<keyword evidence="8 12" id="KW-0798">TonB box</keyword>
<dbReference type="OrthoDB" id="7455607at2"/>
<sequence length="785" mass="85316">MSNIWNSPRSLRTIGASAFALIAAGQISAAHADEVPAAPEAAPAAEAVDAEAAGTILVTAQRREERLQDVPVAVTALDKELFAVGGLGRSANEVLNLVPNASAGTQQHGRPRWWIRGVGAGQQQLDLANPVGFYLDDVYISNSSATGLPLFDLERVEVLRGPQGTLWGKNTTGGAINVISKRPSLNGQDDNYVKLEYGSFDDKIAEAGVGTTIIDDKLAARASFRFDDRDGRFDNLFTGEKSSSVKDVVFRGQLLAKPTDTLEALLSVHYRDYDTDGTYWTTASYAANGVVRNGYAPSTDINDVSANAPEWSRNKQIGGSLHLDWEIGDFATLTSITGYERFKTRSAGDSDYTPLEISRGYSDALSKQWTQELRLTSAQDSRLTWIVGLFYFNEHIRSNSYSATLPQGVVPALPGATAAAAFSDTDYRHKAESGAVFGSTTYEFTDSLKLTLGGRWTRETKTLDFDRLSSPTPPPGQPSTASWSNYAQWWNSYTGTYGGPGTFSDNLKRTWDAFTYDITPSWNIDRNNLVYAKFSHGVKSGGFNTAATLPIALTDVAPEKLNAFEIGYKSSWFDNLLTFNATAFHYDYKDVQVNVVGPNPGAVGGATVSYLQNAEKAKVNGAEFELTVNPIDGLKLNAALGLLDTEYKKFQVLNGGANLAGARFVRSPKVTLNAGASYSFALADLGRIELAADARYQSRQFYYVTPQDTVNRYYLTQKPYTLTNLRITYTTNDEAVSISGFINNLFDVRYLNHSLPGANPALGVTGDTVAWADPLTAGGSVIFRF</sequence>
<gene>
    <name evidence="16" type="primary">fhuA_2</name>
    <name evidence="16" type="ORF">BHE75_01290</name>
</gene>
<dbReference type="AlphaFoldDB" id="A0A1S1HB34"/>
<evidence type="ECO:0000313" key="17">
    <source>
        <dbReference type="Proteomes" id="UP000179467"/>
    </source>
</evidence>
<protein>
    <submittedName>
        <fullName evidence="16">Ferrichrome-iron receptor</fullName>
    </submittedName>
</protein>
<evidence type="ECO:0000313" key="16">
    <source>
        <dbReference type="EMBL" id="OHT19305.1"/>
    </source>
</evidence>
<keyword evidence="6" id="KW-0408">Iron</keyword>
<dbReference type="PANTHER" id="PTHR32552:SF81">
    <property type="entry name" value="TONB-DEPENDENT OUTER MEMBRANE RECEPTOR"/>
    <property type="match status" value="1"/>
</dbReference>
<keyword evidence="17" id="KW-1185">Reference proteome</keyword>
<feature type="domain" description="TonB-dependent receptor-like beta-barrel" evidence="14">
    <location>
        <begin position="270"/>
        <end position="745"/>
    </location>
</feature>
<evidence type="ECO:0000256" key="8">
    <source>
        <dbReference type="ARBA" id="ARBA00023077"/>
    </source>
</evidence>
<evidence type="ECO:0000256" key="4">
    <source>
        <dbReference type="ARBA" id="ARBA00022496"/>
    </source>
</evidence>
<dbReference type="Pfam" id="PF00593">
    <property type="entry name" value="TonB_dep_Rec_b-barrel"/>
    <property type="match status" value="1"/>
</dbReference>
<keyword evidence="4" id="KW-0410">Iron transport</keyword>
<dbReference type="EMBL" id="MIPT01000001">
    <property type="protein sequence ID" value="OHT19305.1"/>
    <property type="molecule type" value="Genomic_DNA"/>
</dbReference>
<feature type="signal peptide" evidence="13">
    <location>
        <begin position="1"/>
        <end position="32"/>
    </location>
</feature>
<dbReference type="GO" id="GO:0006826">
    <property type="term" value="P:iron ion transport"/>
    <property type="evidence" value="ECO:0007669"/>
    <property type="project" value="UniProtKB-KW"/>
</dbReference>
<dbReference type="Pfam" id="PF07715">
    <property type="entry name" value="Plug"/>
    <property type="match status" value="1"/>
</dbReference>
<proteinExistence type="inferred from homology"/>
<dbReference type="GO" id="GO:0009279">
    <property type="term" value="C:cell outer membrane"/>
    <property type="evidence" value="ECO:0007669"/>
    <property type="project" value="UniProtKB-SubCell"/>
</dbReference>
<dbReference type="Gene3D" id="2.40.170.20">
    <property type="entry name" value="TonB-dependent receptor, beta-barrel domain"/>
    <property type="match status" value="1"/>
</dbReference>
<evidence type="ECO:0000259" key="15">
    <source>
        <dbReference type="Pfam" id="PF07715"/>
    </source>
</evidence>
<keyword evidence="13" id="KW-0732">Signal</keyword>
<comment type="subcellular location">
    <subcellularLocation>
        <location evidence="1 11">Cell outer membrane</location>
        <topology evidence="1 11">Multi-pass membrane protein</topology>
    </subcellularLocation>
</comment>
<dbReference type="PANTHER" id="PTHR32552">
    <property type="entry name" value="FERRICHROME IRON RECEPTOR-RELATED"/>
    <property type="match status" value="1"/>
</dbReference>
<keyword evidence="2 11" id="KW-0813">Transport</keyword>
<comment type="caution">
    <text evidence="16">The sequence shown here is derived from an EMBL/GenBank/DDBJ whole genome shotgun (WGS) entry which is preliminary data.</text>
</comment>
<reference evidence="16 17" key="1">
    <citation type="submission" date="2016-09" db="EMBL/GenBank/DDBJ databases">
        <title>Metabolic pathway, cell adaptation mechanisms and a novel monoxygenase revealed through proteogenomic-transcription analysis of a Sphingomonas haloaromaticamans strain degrading the fungicide ortho-phenylphenol.</title>
        <authorList>
            <person name="Perruchon C."/>
            <person name="Papadopoulou E.S."/>
            <person name="Rousidou C."/>
            <person name="Vasileiadis S."/>
            <person name="Tanou G."/>
            <person name="Amoutzias G."/>
            <person name="Molassiotis A."/>
            <person name="Karpouzas D.G."/>
        </authorList>
    </citation>
    <scope>NUCLEOTIDE SEQUENCE [LARGE SCALE GENOMIC DNA]</scope>
    <source>
        <strain evidence="16 17">P3</strain>
    </source>
</reference>
<dbReference type="InterPro" id="IPR036942">
    <property type="entry name" value="Beta-barrel_TonB_sf"/>
</dbReference>
<evidence type="ECO:0000256" key="2">
    <source>
        <dbReference type="ARBA" id="ARBA00022448"/>
    </source>
</evidence>
<name>A0A1S1HB34_9SPHN</name>
<evidence type="ECO:0000256" key="7">
    <source>
        <dbReference type="ARBA" id="ARBA00023065"/>
    </source>
</evidence>